<dbReference type="PANTHER" id="PTHR46268">
    <property type="entry name" value="STRESS RESPONSE PROTEIN NHAX"/>
    <property type="match status" value="1"/>
</dbReference>
<dbReference type="Gene3D" id="3.40.50.620">
    <property type="entry name" value="HUPs"/>
    <property type="match status" value="2"/>
</dbReference>
<protein>
    <submittedName>
        <fullName evidence="3">Nucleotide-binding universal stress protein, UspA family</fullName>
    </submittedName>
</protein>
<reference evidence="3 4" key="1">
    <citation type="submission" date="2017-06" db="EMBL/GenBank/DDBJ databases">
        <authorList>
            <person name="Kim H.J."/>
            <person name="Triplett B.A."/>
        </authorList>
    </citation>
    <scope>NUCLEOTIDE SEQUENCE [LARGE SCALE GENOMIC DNA]</scope>
    <source>
        <strain evidence="3 4">DSM 19307</strain>
    </source>
</reference>
<evidence type="ECO:0000313" key="4">
    <source>
        <dbReference type="Proteomes" id="UP000198393"/>
    </source>
</evidence>
<dbReference type="CDD" id="cd00293">
    <property type="entry name" value="USP-like"/>
    <property type="match status" value="2"/>
</dbReference>
<dbReference type="OrthoDB" id="1522603at2"/>
<dbReference type="InterPro" id="IPR006015">
    <property type="entry name" value="Universal_stress_UspA"/>
</dbReference>
<dbReference type="SUPFAM" id="SSF52402">
    <property type="entry name" value="Adenine nucleotide alpha hydrolases-like"/>
    <property type="match status" value="2"/>
</dbReference>
<evidence type="ECO:0000256" key="1">
    <source>
        <dbReference type="ARBA" id="ARBA00008791"/>
    </source>
</evidence>
<dbReference type="InterPro" id="IPR014729">
    <property type="entry name" value="Rossmann-like_a/b/a_fold"/>
</dbReference>
<comment type="similarity">
    <text evidence="1">Belongs to the universal stress protein A family.</text>
</comment>
<organism evidence="3 4">
    <name type="scientific">Ekhidna lutea</name>
    <dbReference type="NCBI Taxonomy" id="447679"/>
    <lineage>
        <taxon>Bacteria</taxon>
        <taxon>Pseudomonadati</taxon>
        <taxon>Bacteroidota</taxon>
        <taxon>Cytophagia</taxon>
        <taxon>Cytophagales</taxon>
        <taxon>Reichenbachiellaceae</taxon>
        <taxon>Ekhidna</taxon>
    </lineage>
</organism>
<name>A0A239LBU0_EKHLU</name>
<feature type="domain" description="UspA" evidence="2">
    <location>
        <begin position="1"/>
        <end position="145"/>
    </location>
</feature>
<dbReference type="EMBL" id="FZPD01000005">
    <property type="protein sequence ID" value="SNT27775.1"/>
    <property type="molecule type" value="Genomic_DNA"/>
</dbReference>
<dbReference type="AlphaFoldDB" id="A0A239LBU0"/>
<keyword evidence="4" id="KW-1185">Reference proteome</keyword>
<dbReference type="PRINTS" id="PR01438">
    <property type="entry name" value="UNVRSLSTRESS"/>
</dbReference>
<dbReference type="PANTHER" id="PTHR46268:SF6">
    <property type="entry name" value="UNIVERSAL STRESS PROTEIN UP12"/>
    <property type="match status" value="1"/>
</dbReference>
<accession>A0A239LBU0</accession>
<evidence type="ECO:0000313" key="3">
    <source>
        <dbReference type="EMBL" id="SNT27775.1"/>
    </source>
</evidence>
<proteinExistence type="inferred from homology"/>
<dbReference type="InterPro" id="IPR006016">
    <property type="entry name" value="UspA"/>
</dbReference>
<sequence>MKKIIVPIDFSEEASHALNFAIEFNERVKGEIVLVHVVEMPVGHLSFMGEVNTSGMESFYTGEYLKATHNKLDEWAKRPKDAGHKVHVHMKSGNAFTNISKLIAEENAGWIIMGSKGASGIREVFIGSNAERMIRHAECPVIIIKGETHLKDMKSMAFASDLSAEQDLIAYKAKEIQELLGLNMHVVKVKTPYNWLEEVQVKKRLEQFAERNHLKDYSISTVEAEFVDEGAVQFANEVNAGLIVMGTHGKKGIAHLIGGSITEDVVNESKIPILVYKILA</sequence>
<dbReference type="Proteomes" id="UP000198393">
    <property type="component" value="Unassembled WGS sequence"/>
</dbReference>
<feature type="domain" description="UspA" evidence="2">
    <location>
        <begin position="185"/>
        <end position="277"/>
    </location>
</feature>
<dbReference type="RefSeq" id="WP_089357805.1">
    <property type="nucleotide sequence ID" value="NZ_FZPD01000005.1"/>
</dbReference>
<dbReference type="Pfam" id="PF00582">
    <property type="entry name" value="Usp"/>
    <property type="match status" value="2"/>
</dbReference>
<evidence type="ECO:0000259" key="2">
    <source>
        <dbReference type="Pfam" id="PF00582"/>
    </source>
</evidence>
<gene>
    <name evidence="3" type="ORF">SAMN05421640_3126</name>
</gene>